<dbReference type="AlphaFoldDB" id="A0AAN8NG68"/>
<feature type="region of interest" description="Disordered" evidence="1">
    <location>
        <begin position="73"/>
        <end position="92"/>
    </location>
</feature>
<dbReference type="EMBL" id="JAVHJM010000013">
    <property type="protein sequence ID" value="KAK6499353.1"/>
    <property type="molecule type" value="Genomic_DNA"/>
</dbReference>
<keyword evidence="4" id="KW-1185">Reference proteome</keyword>
<reference evidence="3 4" key="1">
    <citation type="submission" date="2019-10" db="EMBL/GenBank/DDBJ databases">
        <authorList>
            <person name="Palmer J.M."/>
        </authorList>
    </citation>
    <scope>NUCLEOTIDE SEQUENCE [LARGE SCALE GENOMIC DNA]</scope>
    <source>
        <strain evidence="3 4">TWF506</strain>
    </source>
</reference>
<organism evidence="3 4">
    <name type="scientific">Arthrobotrys conoides</name>
    <dbReference type="NCBI Taxonomy" id="74498"/>
    <lineage>
        <taxon>Eukaryota</taxon>
        <taxon>Fungi</taxon>
        <taxon>Dikarya</taxon>
        <taxon>Ascomycota</taxon>
        <taxon>Pezizomycotina</taxon>
        <taxon>Orbiliomycetes</taxon>
        <taxon>Orbiliales</taxon>
        <taxon>Orbiliaceae</taxon>
        <taxon>Arthrobotrys</taxon>
    </lineage>
</organism>
<sequence length="310" mass="34611">MMLFPHRPGRLIFYLLIITSPLIVNVASIPLEPNPKDISDQSPPATDGAEISAISKRQLPIESLNQLTSALSSTYKETPGPKPDNNPQIQGNDTAANLTRKEWIPSSMFYDEKGFYVRCNNVEFVYNLEPWNHPDFPEIQKEDWADFSKAESRKFALHHISNMHTHCKSCRCDEEGRIIRGPKGGKDSKKCSPLTVKKCALIYACYCTVDLIQPVATSTTATVEDYQAALDRIPVTARAANYGYRWIWGGNSLRFSELPLLRFGDGRLPPITPDPDIGPGPHTDAGLFMILDPRNGFYPPARGYVDTNGL</sequence>
<name>A0AAN8NG68_9PEZI</name>
<gene>
    <name evidence="3" type="ORF">TWF506_003982</name>
</gene>
<dbReference type="Proteomes" id="UP001307849">
    <property type="component" value="Unassembled WGS sequence"/>
</dbReference>
<protein>
    <submittedName>
        <fullName evidence="3">Uncharacterized protein</fullName>
    </submittedName>
</protein>
<proteinExistence type="predicted"/>
<feature type="chain" id="PRO_5042897046" evidence="2">
    <location>
        <begin position="29"/>
        <end position="310"/>
    </location>
</feature>
<accession>A0AAN8NG68</accession>
<keyword evidence="2" id="KW-0732">Signal</keyword>
<evidence type="ECO:0000256" key="2">
    <source>
        <dbReference type="SAM" id="SignalP"/>
    </source>
</evidence>
<evidence type="ECO:0000313" key="3">
    <source>
        <dbReference type="EMBL" id="KAK6499353.1"/>
    </source>
</evidence>
<evidence type="ECO:0000256" key="1">
    <source>
        <dbReference type="SAM" id="MobiDB-lite"/>
    </source>
</evidence>
<feature type="signal peptide" evidence="2">
    <location>
        <begin position="1"/>
        <end position="28"/>
    </location>
</feature>
<evidence type="ECO:0000313" key="4">
    <source>
        <dbReference type="Proteomes" id="UP001307849"/>
    </source>
</evidence>
<comment type="caution">
    <text evidence="3">The sequence shown here is derived from an EMBL/GenBank/DDBJ whole genome shotgun (WGS) entry which is preliminary data.</text>
</comment>